<reference evidence="1" key="1">
    <citation type="submission" date="2022-07" db="EMBL/GenBank/DDBJ databases">
        <title>Genetic diversity of Erwinia pyrifoliae.</title>
        <authorList>
            <person name="Park D.S."/>
            <person name="Ham H."/>
        </authorList>
    </citation>
    <scope>NUCLEOTIDE SEQUENCE</scope>
    <source>
        <strain evidence="1">CP201486</strain>
    </source>
</reference>
<name>A0ABY5XDK7_ERWPY</name>
<sequence length="49" mass="5788">MRCGDLTEAQLKTHYHLMDISTRANPFHSDENHPVQPAAVNVLWFPWRR</sequence>
<organism evidence="1 2">
    <name type="scientific">Erwinia pyrifoliae</name>
    <dbReference type="NCBI Taxonomy" id="79967"/>
    <lineage>
        <taxon>Bacteria</taxon>
        <taxon>Pseudomonadati</taxon>
        <taxon>Pseudomonadota</taxon>
        <taxon>Gammaproteobacteria</taxon>
        <taxon>Enterobacterales</taxon>
        <taxon>Erwiniaceae</taxon>
        <taxon>Erwinia</taxon>
    </lineage>
</organism>
<gene>
    <name evidence="1" type="ORF">NYP84_17090</name>
</gene>
<dbReference type="EMBL" id="CP103445">
    <property type="protein sequence ID" value="UWS35467.1"/>
    <property type="molecule type" value="Genomic_DNA"/>
</dbReference>
<dbReference type="Proteomes" id="UP001058553">
    <property type="component" value="Chromosome"/>
</dbReference>
<protein>
    <submittedName>
        <fullName evidence="1">DUF3289 family protein</fullName>
    </submittedName>
</protein>
<proteinExistence type="predicted"/>
<accession>A0ABY5XDK7</accession>
<evidence type="ECO:0000313" key="2">
    <source>
        <dbReference type="Proteomes" id="UP001058553"/>
    </source>
</evidence>
<dbReference type="Pfam" id="PF11692">
    <property type="entry name" value="DUF3289"/>
    <property type="match status" value="1"/>
</dbReference>
<dbReference type="InterPro" id="IPR017483">
    <property type="entry name" value="CHP03034"/>
</dbReference>
<keyword evidence="2" id="KW-1185">Reference proteome</keyword>
<evidence type="ECO:0000313" key="1">
    <source>
        <dbReference type="EMBL" id="UWS35467.1"/>
    </source>
</evidence>